<reference evidence="1" key="1">
    <citation type="submission" date="2020-06" db="EMBL/GenBank/DDBJ databases">
        <authorList>
            <person name="Li T."/>
            <person name="Hu X."/>
            <person name="Zhang T."/>
            <person name="Song X."/>
            <person name="Zhang H."/>
            <person name="Dai N."/>
            <person name="Sheng W."/>
            <person name="Hou X."/>
            <person name="Wei L."/>
        </authorList>
    </citation>
    <scope>NUCLEOTIDE SEQUENCE</scope>
    <source>
        <strain evidence="1">KEN1</strain>
        <tissue evidence="1">Leaf</tissue>
    </source>
</reference>
<evidence type="ECO:0000313" key="1">
    <source>
        <dbReference type="EMBL" id="KAL0402557.1"/>
    </source>
</evidence>
<gene>
    <name evidence="1" type="ORF">Slati_4285600</name>
</gene>
<accession>A0AAW2TD45</accession>
<dbReference type="AlphaFoldDB" id="A0AAW2TD45"/>
<comment type="caution">
    <text evidence="1">The sequence shown here is derived from an EMBL/GenBank/DDBJ whole genome shotgun (WGS) entry which is preliminary data.</text>
</comment>
<reference evidence="1" key="2">
    <citation type="journal article" date="2024" name="Plant">
        <title>Genomic evolution and insights into agronomic trait innovations of Sesamum species.</title>
        <authorList>
            <person name="Miao H."/>
            <person name="Wang L."/>
            <person name="Qu L."/>
            <person name="Liu H."/>
            <person name="Sun Y."/>
            <person name="Le M."/>
            <person name="Wang Q."/>
            <person name="Wei S."/>
            <person name="Zheng Y."/>
            <person name="Lin W."/>
            <person name="Duan Y."/>
            <person name="Cao H."/>
            <person name="Xiong S."/>
            <person name="Wang X."/>
            <person name="Wei L."/>
            <person name="Li C."/>
            <person name="Ma Q."/>
            <person name="Ju M."/>
            <person name="Zhao R."/>
            <person name="Li G."/>
            <person name="Mu C."/>
            <person name="Tian Q."/>
            <person name="Mei H."/>
            <person name="Zhang T."/>
            <person name="Gao T."/>
            <person name="Zhang H."/>
        </authorList>
    </citation>
    <scope>NUCLEOTIDE SEQUENCE</scope>
    <source>
        <strain evidence="1">KEN1</strain>
    </source>
</reference>
<dbReference type="EMBL" id="JACGWN010000015">
    <property type="protein sequence ID" value="KAL0402557.1"/>
    <property type="molecule type" value="Genomic_DNA"/>
</dbReference>
<sequence>METVREKSRFAPWVLRNKIHWLLNSLHSLVAHHMPEILFCFSNANALLLWQRLSSSGYVFSVSLPPYLASAAITTIDALEGNPVLITKLKESIVTLHKDSGRIIKESYSPLIGRAVNLVCGLRFHKCEGFLSWTALFWKPQHKTMKNFRTFSSVPTSES</sequence>
<protein>
    <submittedName>
        <fullName evidence="1">Long chain base biosynthesis protein 1</fullName>
    </submittedName>
</protein>
<proteinExistence type="predicted"/>
<name>A0AAW2TD45_9LAMI</name>
<organism evidence="1">
    <name type="scientific">Sesamum latifolium</name>
    <dbReference type="NCBI Taxonomy" id="2727402"/>
    <lineage>
        <taxon>Eukaryota</taxon>
        <taxon>Viridiplantae</taxon>
        <taxon>Streptophyta</taxon>
        <taxon>Embryophyta</taxon>
        <taxon>Tracheophyta</taxon>
        <taxon>Spermatophyta</taxon>
        <taxon>Magnoliopsida</taxon>
        <taxon>eudicotyledons</taxon>
        <taxon>Gunneridae</taxon>
        <taxon>Pentapetalae</taxon>
        <taxon>asterids</taxon>
        <taxon>lamiids</taxon>
        <taxon>Lamiales</taxon>
        <taxon>Pedaliaceae</taxon>
        <taxon>Sesamum</taxon>
    </lineage>
</organism>